<feature type="region of interest" description="Disordered" evidence="1">
    <location>
        <begin position="1"/>
        <end position="25"/>
    </location>
</feature>
<proteinExistence type="predicted"/>
<gene>
    <name evidence="2" type="ORF">HPB51_019047</name>
</gene>
<name>A0A9J6D6P8_RHIMP</name>
<sequence>MHMNEQPEDAGQPRNNDQAEEGNPGKLWSEVTDLLAMNSLSFDNYVLCDEGTTTSAELTTKDILQTIQNECSDNGEDDAAADNEGATLSQPEDCDELVTAADMMDITWKACISLAKNAKATQFLHRNVDELESFALQSLCCTR</sequence>
<dbReference type="Proteomes" id="UP000821866">
    <property type="component" value="Chromosome 9"/>
</dbReference>
<accession>A0A9J6D6P8</accession>
<evidence type="ECO:0000313" key="2">
    <source>
        <dbReference type="EMBL" id="KAH8009736.1"/>
    </source>
</evidence>
<keyword evidence="3" id="KW-1185">Reference proteome</keyword>
<comment type="caution">
    <text evidence="2">The sequence shown here is derived from an EMBL/GenBank/DDBJ whole genome shotgun (WGS) entry which is preliminary data.</text>
</comment>
<evidence type="ECO:0000313" key="3">
    <source>
        <dbReference type="Proteomes" id="UP000821866"/>
    </source>
</evidence>
<dbReference type="EMBL" id="JABSTU010000011">
    <property type="protein sequence ID" value="KAH8009736.1"/>
    <property type="molecule type" value="Genomic_DNA"/>
</dbReference>
<dbReference type="AlphaFoldDB" id="A0A9J6D6P8"/>
<reference evidence="2" key="1">
    <citation type="journal article" date="2020" name="Cell">
        <title>Large-Scale Comparative Analyses of Tick Genomes Elucidate Their Genetic Diversity and Vector Capacities.</title>
        <authorList>
            <consortium name="Tick Genome and Microbiome Consortium (TIGMIC)"/>
            <person name="Jia N."/>
            <person name="Wang J."/>
            <person name="Shi W."/>
            <person name="Du L."/>
            <person name="Sun Y."/>
            <person name="Zhan W."/>
            <person name="Jiang J.F."/>
            <person name="Wang Q."/>
            <person name="Zhang B."/>
            <person name="Ji P."/>
            <person name="Bell-Sakyi L."/>
            <person name="Cui X.M."/>
            <person name="Yuan T.T."/>
            <person name="Jiang B.G."/>
            <person name="Yang W.F."/>
            <person name="Lam T.T."/>
            <person name="Chang Q.C."/>
            <person name="Ding S.J."/>
            <person name="Wang X.J."/>
            <person name="Zhu J.G."/>
            <person name="Ruan X.D."/>
            <person name="Zhao L."/>
            <person name="Wei J.T."/>
            <person name="Ye R.Z."/>
            <person name="Que T.C."/>
            <person name="Du C.H."/>
            <person name="Zhou Y.H."/>
            <person name="Cheng J.X."/>
            <person name="Dai P.F."/>
            <person name="Guo W.B."/>
            <person name="Han X.H."/>
            <person name="Huang E.J."/>
            <person name="Li L.F."/>
            <person name="Wei W."/>
            <person name="Gao Y.C."/>
            <person name="Liu J.Z."/>
            <person name="Shao H.Z."/>
            <person name="Wang X."/>
            <person name="Wang C.C."/>
            <person name="Yang T.C."/>
            <person name="Huo Q.B."/>
            <person name="Li W."/>
            <person name="Chen H.Y."/>
            <person name="Chen S.E."/>
            <person name="Zhou L.G."/>
            <person name="Ni X.B."/>
            <person name="Tian J.H."/>
            <person name="Sheng Y."/>
            <person name="Liu T."/>
            <person name="Pan Y.S."/>
            <person name="Xia L.Y."/>
            <person name="Li J."/>
            <person name="Zhao F."/>
            <person name="Cao W.C."/>
        </authorList>
    </citation>
    <scope>NUCLEOTIDE SEQUENCE</scope>
    <source>
        <strain evidence="2">Rmic-2018</strain>
    </source>
</reference>
<reference evidence="2" key="2">
    <citation type="submission" date="2021-09" db="EMBL/GenBank/DDBJ databases">
        <authorList>
            <person name="Jia N."/>
            <person name="Wang J."/>
            <person name="Shi W."/>
            <person name="Du L."/>
            <person name="Sun Y."/>
            <person name="Zhan W."/>
            <person name="Jiang J."/>
            <person name="Wang Q."/>
            <person name="Zhang B."/>
            <person name="Ji P."/>
            <person name="Sakyi L.B."/>
            <person name="Cui X."/>
            <person name="Yuan T."/>
            <person name="Jiang B."/>
            <person name="Yang W."/>
            <person name="Lam T.T.-Y."/>
            <person name="Chang Q."/>
            <person name="Ding S."/>
            <person name="Wang X."/>
            <person name="Zhu J."/>
            <person name="Ruan X."/>
            <person name="Zhao L."/>
            <person name="Wei J."/>
            <person name="Que T."/>
            <person name="Du C."/>
            <person name="Cheng J."/>
            <person name="Dai P."/>
            <person name="Han X."/>
            <person name="Huang E."/>
            <person name="Gao Y."/>
            <person name="Liu J."/>
            <person name="Shao H."/>
            <person name="Ye R."/>
            <person name="Li L."/>
            <person name="Wei W."/>
            <person name="Wang X."/>
            <person name="Wang C."/>
            <person name="Huo Q."/>
            <person name="Li W."/>
            <person name="Guo W."/>
            <person name="Chen H."/>
            <person name="Chen S."/>
            <person name="Zhou L."/>
            <person name="Zhou L."/>
            <person name="Ni X."/>
            <person name="Tian J."/>
            <person name="Zhou Y."/>
            <person name="Sheng Y."/>
            <person name="Liu T."/>
            <person name="Pan Y."/>
            <person name="Xia L."/>
            <person name="Li J."/>
            <person name="Zhao F."/>
            <person name="Cao W."/>
        </authorList>
    </citation>
    <scope>NUCLEOTIDE SEQUENCE</scope>
    <source>
        <strain evidence="2">Rmic-2018</strain>
        <tissue evidence="2">Larvae</tissue>
    </source>
</reference>
<evidence type="ECO:0000256" key="1">
    <source>
        <dbReference type="SAM" id="MobiDB-lite"/>
    </source>
</evidence>
<protein>
    <submittedName>
        <fullName evidence="2">Uncharacterized protein</fullName>
    </submittedName>
</protein>
<organism evidence="2 3">
    <name type="scientific">Rhipicephalus microplus</name>
    <name type="common">Cattle tick</name>
    <name type="synonym">Boophilus microplus</name>
    <dbReference type="NCBI Taxonomy" id="6941"/>
    <lineage>
        <taxon>Eukaryota</taxon>
        <taxon>Metazoa</taxon>
        <taxon>Ecdysozoa</taxon>
        <taxon>Arthropoda</taxon>
        <taxon>Chelicerata</taxon>
        <taxon>Arachnida</taxon>
        <taxon>Acari</taxon>
        <taxon>Parasitiformes</taxon>
        <taxon>Ixodida</taxon>
        <taxon>Ixodoidea</taxon>
        <taxon>Ixodidae</taxon>
        <taxon>Rhipicephalinae</taxon>
        <taxon>Rhipicephalus</taxon>
        <taxon>Boophilus</taxon>
    </lineage>
</organism>